<feature type="compositionally biased region" description="Low complexity" evidence="1">
    <location>
        <begin position="330"/>
        <end position="341"/>
    </location>
</feature>
<proteinExistence type="predicted"/>
<feature type="compositionally biased region" description="Polar residues" evidence="1">
    <location>
        <begin position="28"/>
        <end position="48"/>
    </location>
</feature>
<sequence>SEIRVSTDDEEMAIEDKLNRLPPAPINNRMSKSRSAYSALSGSATTKPNFDCGGDSSSEEDSDAEFSVHPSLRGLTKTRSEYSVPRIRAKPSDFEVPSFSVSIDNSWPEPDEPRRSARKQPIETAVSCWSSPANLYDTGENGDDDLSFSEASATCWSAPDISNDYDEDGEERESDEEEEESEEDGPVLVRAFMRGDSEVRGAGSGKSGQEEHGRLIFADSYPVIDTTDPDRSEESQDEEEEGLEDDSRPVSPTFDGPPPRPLFGGKRTLEMCPLGDSMDGDDCRPTKDLPSPSRLRLLRSSLHDSAPNLSGLAPPPPKSLADKIERTPGSDRPSSLLSSDHSALDEEERRQLREREDWLERGSRMQLYDYDDVDVECRVIDDGQMMNRSLLSPCVPDRRLCQSEYIVSPVVAARSRDFYETAHAVLCSGGER</sequence>
<gene>
    <name evidence="2" type="ORF">PFISCL1PPCAC_6915</name>
</gene>
<feature type="compositionally biased region" description="Acidic residues" evidence="1">
    <location>
        <begin position="235"/>
        <end position="244"/>
    </location>
</feature>
<comment type="caution">
    <text evidence="2">The sequence shown here is derived from an EMBL/GenBank/DDBJ whole genome shotgun (WGS) entry which is preliminary data.</text>
</comment>
<feature type="compositionally biased region" description="Acidic residues" evidence="1">
    <location>
        <begin position="163"/>
        <end position="185"/>
    </location>
</feature>
<evidence type="ECO:0000313" key="2">
    <source>
        <dbReference type="EMBL" id="GMT15618.1"/>
    </source>
</evidence>
<dbReference type="Proteomes" id="UP001432322">
    <property type="component" value="Unassembled WGS sequence"/>
</dbReference>
<evidence type="ECO:0000256" key="1">
    <source>
        <dbReference type="SAM" id="MobiDB-lite"/>
    </source>
</evidence>
<evidence type="ECO:0000313" key="3">
    <source>
        <dbReference type="Proteomes" id="UP001432322"/>
    </source>
</evidence>
<name>A0AAV5V8S7_9BILA</name>
<reference evidence="2" key="1">
    <citation type="submission" date="2023-10" db="EMBL/GenBank/DDBJ databases">
        <title>Genome assembly of Pristionchus species.</title>
        <authorList>
            <person name="Yoshida K."/>
            <person name="Sommer R.J."/>
        </authorList>
    </citation>
    <scope>NUCLEOTIDE SEQUENCE</scope>
    <source>
        <strain evidence="2">RS5133</strain>
    </source>
</reference>
<feature type="region of interest" description="Disordered" evidence="1">
    <location>
        <begin position="304"/>
        <end position="350"/>
    </location>
</feature>
<feature type="non-terminal residue" evidence="2">
    <location>
        <position position="432"/>
    </location>
</feature>
<feature type="compositionally biased region" description="Basic and acidic residues" evidence="1">
    <location>
        <begin position="320"/>
        <end position="329"/>
    </location>
</feature>
<organism evidence="2 3">
    <name type="scientific">Pristionchus fissidentatus</name>
    <dbReference type="NCBI Taxonomy" id="1538716"/>
    <lineage>
        <taxon>Eukaryota</taxon>
        <taxon>Metazoa</taxon>
        <taxon>Ecdysozoa</taxon>
        <taxon>Nematoda</taxon>
        <taxon>Chromadorea</taxon>
        <taxon>Rhabditida</taxon>
        <taxon>Rhabditina</taxon>
        <taxon>Diplogasteromorpha</taxon>
        <taxon>Diplogasteroidea</taxon>
        <taxon>Neodiplogasteridae</taxon>
        <taxon>Pristionchus</taxon>
    </lineage>
</organism>
<dbReference type="AlphaFoldDB" id="A0AAV5V8S7"/>
<accession>A0AAV5V8S7</accession>
<keyword evidence="3" id="KW-1185">Reference proteome</keyword>
<feature type="non-terminal residue" evidence="2">
    <location>
        <position position="1"/>
    </location>
</feature>
<feature type="region of interest" description="Disordered" evidence="1">
    <location>
        <begin position="1"/>
        <end position="292"/>
    </location>
</feature>
<dbReference type="EMBL" id="BTSY01000002">
    <property type="protein sequence ID" value="GMT15618.1"/>
    <property type="molecule type" value="Genomic_DNA"/>
</dbReference>
<protein>
    <submittedName>
        <fullName evidence="2">Uncharacterized protein</fullName>
    </submittedName>
</protein>